<gene>
    <name evidence="2" type="ORF">ebD47</name>
</gene>
<sequence length="129" mass="14642">MNEEKGEIGKITDIPFLRKRPPRRSFSFGTEASTETGDRHFGEFLDAARREPVVVTRNDRPIGIMISIEDAADTLLPEFLLDKDPGYDGWLFGKVSATLARVDAKEPRLHDHDEAMARLRERRAGENAY</sequence>
<dbReference type="STRING" id="76114.ebD47"/>
<dbReference type="eggNOG" id="COG2161">
    <property type="taxonomic scope" value="Bacteria"/>
</dbReference>
<evidence type="ECO:0000313" key="3">
    <source>
        <dbReference type="Proteomes" id="UP000006552"/>
    </source>
</evidence>
<dbReference type="AlphaFoldDB" id="Q5P633"/>
<dbReference type="KEGG" id="eba:ebD47"/>
<proteinExistence type="inferred from homology"/>
<reference evidence="2 3" key="1">
    <citation type="journal article" date="2005" name="Arch. Microbiol.">
        <title>The genome sequence of an anaerobic aromatic-degrading denitrifying bacterium, strain EbN1.</title>
        <authorList>
            <person name="Rabus R."/>
            <person name="Kube M."/>
            <person name="Heider J."/>
            <person name="Beck A."/>
            <person name="Heitmann K."/>
            <person name="Widdel F."/>
            <person name="Reinhardt R."/>
        </authorList>
    </citation>
    <scope>NUCLEOTIDE SEQUENCE [LARGE SCALE GENOMIC DNA]</scope>
    <source>
        <strain evidence="2 3">EbN1</strain>
    </source>
</reference>
<comment type="similarity">
    <text evidence="1">Belongs to the phD/YefM antitoxin family.</text>
</comment>
<dbReference type="Gene3D" id="3.40.1620.10">
    <property type="entry name" value="YefM-like domain"/>
    <property type="match status" value="1"/>
</dbReference>
<protein>
    <submittedName>
        <fullName evidence="2">Probable prevent-host-death protein</fullName>
    </submittedName>
</protein>
<dbReference type="SUPFAM" id="SSF143120">
    <property type="entry name" value="YefM-like"/>
    <property type="match status" value="1"/>
</dbReference>
<dbReference type="EMBL" id="CR555306">
    <property type="protein sequence ID" value="CAI07228.1"/>
    <property type="molecule type" value="Genomic_DNA"/>
</dbReference>
<dbReference type="Proteomes" id="UP000006552">
    <property type="component" value="Chromosome"/>
</dbReference>
<organism evidence="2 3">
    <name type="scientific">Aromatoleum aromaticum (strain DSM 19018 / LMG 30748 / EbN1)</name>
    <name type="common">Azoarcus sp. (strain EbN1)</name>
    <dbReference type="NCBI Taxonomy" id="76114"/>
    <lineage>
        <taxon>Bacteria</taxon>
        <taxon>Pseudomonadati</taxon>
        <taxon>Pseudomonadota</taxon>
        <taxon>Betaproteobacteria</taxon>
        <taxon>Rhodocyclales</taxon>
        <taxon>Rhodocyclaceae</taxon>
        <taxon>Aromatoleum</taxon>
    </lineage>
</organism>
<name>Q5P633_AROAE</name>
<evidence type="ECO:0000313" key="2">
    <source>
        <dbReference type="EMBL" id="CAI07228.1"/>
    </source>
</evidence>
<dbReference type="InterPro" id="IPR036165">
    <property type="entry name" value="YefM-like_sf"/>
</dbReference>
<dbReference type="HOGENOM" id="CLU_1944244_0_0_4"/>
<accession>Q5P633</accession>
<evidence type="ECO:0000256" key="1">
    <source>
        <dbReference type="ARBA" id="ARBA00009981"/>
    </source>
</evidence>
<keyword evidence="3" id="KW-1185">Reference proteome</keyword>